<keyword evidence="1 4" id="KW-0808">Transferase</keyword>
<dbReference type="EMBL" id="AP008232">
    <property type="protein sequence ID" value="BAE74394.1"/>
    <property type="molecule type" value="Genomic_DNA"/>
</dbReference>
<reference evidence="3 5" key="1">
    <citation type="journal article" date="2006" name="Genome Res.">
        <title>Massive genome erosion and functional adaptations provide insights into the symbiotic lifestyle of Sodalis glossinidius in the tsetse host.</title>
        <authorList>
            <person name="Toh H."/>
            <person name="Weiss B.L."/>
            <person name="Perkin S.A.H."/>
            <person name="Yamashita A."/>
            <person name="Oshima K."/>
            <person name="Hattori M."/>
            <person name="Aksoy S."/>
        </authorList>
    </citation>
    <scope>NUCLEOTIDE SEQUENCE [LARGE SCALE GENOMIC DNA]</scope>
    <source>
        <strain evidence="5">morsitans</strain>
        <strain evidence="3">Morsitans</strain>
    </source>
</reference>
<dbReference type="GO" id="GO:0009103">
    <property type="term" value="P:lipopolysaccharide biosynthetic process"/>
    <property type="evidence" value="ECO:0007669"/>
    <property type="project" value="TreeGrafter"/>
</dbReference>
<evidence type="ECO:0000259" key="2">
    <source>
        <dbReference type="Pfam" id="PF00534"/>
    </source>
</evidence>
<dbReference type="InterPro" id="IPR001296">
    <property type="entry name" value="Glyco_trans_1"/>
</dbReference>
<dbReference type="BioCyc" id="SGLO343509:SGP1_RS09610-MONOMER"/>
<proteinExistence type="predicted"/>
<name>Q2NTY1_SODGM</name>
<keyword evidence="5" id="KW-1185">Reference proteome</keyword>
<organism evidence="3 5">
    <name type="scientific">Sodalis glossinidius (strain morsitans)</name>
    <dbReference type="NCBI Taxonomy" id="343509"/>
    <lineage>
        <taxon>Bacteria</taxon>
        <taxon>Pseudomonadati</taxon>
        <taxon>Pseudomonadota</taxon>
        <taxon>Gammaproteobacteria</taxon>
        <taxon>Enterobacterales</taxon>
        <taxon>Bruguierivoracaceae</taxon>
        <taxon>Sodalis</taxon>
    </lineage>
</organism>
<keyword evidence="3" id="KW-0328">Glycosyltransferase</keyword>
<dbReference type="Proteomes" id="UP000245838">
    <property type="component" value="Chromosome sggmmb4_Chromosome"/>
</dbReference>
<dbReference type="PANTHER" id="PTHR46401">
    <property type="entry name" value="GLYCOSYLTRANSFERASE WBBK-RELATED"/>
    <property type="match status" value="1"/>
</dbReference>
<dbReference type="SUPFAM" id="SSF53756">
    <property type="entry name" value="UDP-Glycosyltransferase/glycogen phosphorylase"/>
    <property type="match status" value="2"/>
</dbReference>
<dbReference type="EMBL" id="LN854557">
    <property type="protein sequence ID" value="CRL45016.1"/>
    <property type="molecule type" value="Genomic_DNA"/>
</dbReference>
<dbReference type="STRING" id="343509.SG1119"/>
<dbReference type="KEGG" id="sgl:SG1119"/>
<dbReference type="HOGENOM" id="CLU_005199_1_0_6"/>
<protein>
    <submittedName>
        <fullName evidence="4">GDP-mannose-dependent alpha-(1-6)-phosphatidylinositol monomannoside mannosyltransferase</fullName>
    </submittedName>
    <submittedName>
        <fullName evidence="3">Mannosyltransferase A</fullName>
    </submittedName>
</protein>
<evidence type="ECO:0000313" key="6">
    <source>
        <dbReference type="Proteomes" id="UP000245838"/>
    </source>
</evidence>
<dbReference type="RefSeq" id="WP_011410753.1">
    <property type="nucleotide sequence ID" value="NC_007712.1"/>
</dbReference>
<dbReference type="Gene3D" id="3.40.50.2000">
    <property type="entry name" value="Glycogen Phosphorylase B"/>
    <property type="match status" value="3"/>
</dbReference>
<dbReference type="PANTHER" id="PTHR46401:SF2">
    <property type="entry name" value="GLYCOSYLTRANSFERASE WBBK-RELATED"/>
    <property type="match status" value="1"/>
</dbReference>
<feature type="domain" description="Glycosyl transferase family 1" evidence="2">
    <location>
        <begin position="226"/>
        <end position="381"/>
    </location>
</feature>
<dbReference type="CDD" id="cd03809">
    <property type="entry name" value="GT4_MtfB-like"/>
    <property type="match status" value="2"/>
</dbReference>
<dbReference type="GO" id="GO:0016757">
    <property type="term" value="F:glycosyltransferase activity"/>
    <property type="evidence" value="ECO:0007669"/>
    <property type="project" value="UniProtKB-KW"/>
</dbReference>
<dbReference type="AlphaFoldDB" id="Q2NTY1"/>
<evidence type="ECO:0000313" key="4">
    <source>
        <dbReference type="EMBL" id="CRL45016.1"/>
    </source>
</evidence>
<accession>Q2NTY1</accession>
<dbReference type="eggNOG" id="COG0438">
    <property type="taxonomic scope" value="Bacteria"/>
</dbReference>
<evidence type="ECO:0000313" key="3">
    <source>
        <dbReference type="EMBL" id="BAE74394.1"/>
    </source>
</evidence>
<dbReference type="OrthoDB" id="9801609at2"/>
<evidence type="ECO:0000313" key="5">
    <source>
        <dbReference type="Proteomes" id="UP000001932"/>
    </source>
</evidence>
<sequence length="843" mass="94894">MHILIDVQGCQSGSRFRGIGRSALAMSRAIIKNKGDHRVSILLNGMYPLERIDEARQAFIDLLPSEEMFVFSGVGPIAYIDKNNHVRNALAAEIRDIAIANICPDIVFVTGFFEGYWDEYITTVPEKPVAWKTVCVCHDLIPLLDKPFYFVDKLFGAWYMDKLANYQCADAILAISESSRKEMLDHTAYPAEKLFHISSGVSDQFQVRQYSDEQKARLRQTYHLPEAFVMSLAIDEPRKNIAALINAYGGLDVSLRHQYPLVLAYKLNEYDLLKFKHLAADNGISSEQLIFTGYLPDDDLIALYNLCTVFVFPSLHEGFGLPPLEAMKCGAATLGSNTTSVPEVIGWDEATFDPRNIDAIRAKLQRALTDGDFHRQLKEHALTQAARFSWDNTARLALACIDRLGTHDAAPAMPAGLGLEAFTARVIDDINRYPEISEYDRLDYAWAVAQNSFSGRRRKLLVDISELAQRDDKSGIQRVSRSILYELLNGYIAGYDVRAVYYVNGECYRYANQFVRQNYSIDFGEDEPVLFSHDDIMLVTDLTISFFPQVLPSIDKARRAGSHVYYVVHDILPTKNPEWSSEGMQQLFPDWLQWVATYGTGIICVSASVADDVRAWVNAHNHLNLNKYLSIDHFHLGANLESSRPTRGIPGSGKALLQTLNEHHSFLMVGTLEPRKSHAQVLAAFELLWAEGFDYRLVIVGKHGWNVDALVERIKHHPELNRRLHWLQGVSDEYLEKLYHAADALIFSSKGEGFGLPLIEAAQKGLPLILRDIPVFREIAGEHALYFSGENGEPLRDTIVAWLALNAQQAAPDSTGIRWLTWKQSAELLLSKLPLAQDTTISL</sequence>
<dbReference type="Pfam" id="PF00534">
    <property type="entry name" value="Glycos_transf_1"/>
    <property type="match status" value="2"/>
</dbReference>
<gene>
    <name evidence="4" type="primary">pimB_2</name>
    <name evidence="3" type="ordered locus">SG1119</name>
    <name evidence="4" type="ORF">SGGMMB4_02486</name>
</gene>
<dbReference type="Proteomes" id="UP000001932">
    <property type="component" value="Chromosome"/>
</dbReference>
<dbReference type="CAZy" id="GT4">
    <property type="family name" value="Glycosyltransferase Family 4"/>
</dbReference>
<reference evidence="4 6" key="2">
    <citation type="submission" date="2015-05" db="EMBL/GenBank/DDBJ databases">
        <authorList>
            <person name="Goodhead I."/>
        </authorList>
    </citation>
    <scope>NUCLEOTIDE SEQUENCE [LARGE SCALE GENOMIC DNA]</scope>
    <source>
        <strain evidence="4">B4</strain>
        <strain evidence="6">morsitans</strain>
    </source>
</reference>
<feature type="domain" description="Glycosyl transferase family 1" evidence="2">
    <location>
        <begin position="665"/>
        <end position="806"/>
    </location>
</feature>
<evidence type="ECO:0000256" key="1">
    <source>
        <dbReference type="ARBA" id="ARBA00022679"/>
    </source>
</evidence>